<dbReference type="InterPro" id="IPR013103">
    <property type="entry name" value="RVT_2"/>
</dbReference>
<protein>
    <recommendedName>
        <fullName evidence="1">Reverse transcriptase Ty1/copia-type domain-containing protein</fullName>
    </recommendedName>
</protein>
<evidence type="ECO:0000313" key="3">
    <source>
        <dbReference type="Proteomes" id="UP000734854"/>
    </source>
</evidence>
<evidence type="ECO:0000259" key="1">
    <source>
        <dbReference type="Pfam" id="PF07727"/>
    </source>
</evidence>
<organism evidence="2 3">
    <name type="scientific">Zingiber officinale</name>
    <name type="common">Ginger</name>
    <name type="synonym">Amomum zingiber</name>
    <dbReference type="NCBI Taxonomy" id="94328"/>
    <lineage>
        <taxon>Eukaryota</taxon>
        <taxon>Viridiplantae</taxon>
        <taxon>Streptophyta</taxon>
        <taxon>Embryophyta</taxon>
        <taxon>Tracheophyta</taxon>
        <taxon>Spermatophyta</taxon>
        <taxon>Magnoliopsida</taxon>
        <taxon>Liliopsida</taxon>
        <taxon>Zingiberales</taxon>
        <taxon>Zingiberaceae</taxon>
        <taxon>Zingiber</taxon>
    </lineage>
</organism>
<proteinExistence type="predicted"/>
<dbReference type="AlphaFoldDB" id="A0A8J5EPZ5"/>
<gene>
    <name evidence="2" type="ORF">ZIOFF_070583</name>
</gene>
<accession>A0A8J5EPZ5</accession>
<sequence length="222" mass="25428">MFSYPEAPAVVPSSNLTDTSVARSSRVNFENEDYADDMTPRRIDSYLQKNGFERSLVEPSLYMQKRDADFLVACLYVDDLIYTSTSKLLLEKFKKAMMDEFEMTDLGLMKYFLGLQVKQSKGEIIISQEKYVANILKKFRMENAKAVATPMALNEKLQQDDGAEMFDSKIYRSLVARVDDATLAPEYCSIPELEWVTSETEWCSRVLEPNGDDLEHHSARAH</sequence>
<dbReference type="Pfam" id="PF07727">
    <property type="entry name" value="RVT_2"/>
    <property type="match status" value="1"/>
</dbReference>
<name>A0A8J5EPZ5_ZINOF</name>
<reference evidence="2 3" key="1">
    <citation type="submission" date="2020-08" db="EMBL/GenBank/DDBJ databases">
        <title>Plant Genome Project.</title>
        <authorList>
            <person name="Zhang R.-G."/>
        </authorList>
    </citation>
    <scope>NUCLEOTIDE SEQUENCE [LARGE SCALE GENOMIC DNA]</scope>
    <source>
        <tissue evidence="2">Rhizome</tissue>
    </source>
</reference>
<comment type="caution">
    <text evidence="2">The sequence shown here is derived from an EMBL/GenBank/DDBJ whole genome shotgun (WGS) entry which is preliminary data.</text>
</comment>
<dbReference type="EMBL" id="JACMSC010000021">
    <property type="protein sequence ID" value="KAG6469653.1"/>
    <property type="molecule type" value="Genomic_DNA"/>
</dbReference>
<keyword evidence="3" id="KW-1185">Reference proteome</keyword>
<evidence type="ECO:0000313" key="2">
    <source>
        <dbReference type="EMBL" id="KAG6469653.1"/>
    </source>
</evidence>
<dbReference type="Proteomes" id="UP000734854">
    <property type="component" value="Unassembled WGS sequence"/>
</dbReference>
<feature type="domain" description="Reverse transcriptase Ty1/copia-type" evidence="1">
    <location>
        <begin position="40"/>
        <end position="151"/>
    </location>
</feature>